<evidence type="ECO:0000256" key="2">
    <source>
        <dbReference type="ARBA" id="ARBA00022692"/>
    </source>
</evidence>
<dbReference type="GO" id="GO:0015267">
    <property type="term" value="F:channel activity"/>
    <property type="evidence" value="ECO:0007669"/>
    <property type="project" value="InterPro"/>
</dbReference>
<dbReference type="Proteomes" id="UP001229421">
    <property type="component" value="Unassembled WGS sequence"/>
</dbReference>
<dbReference type="Pfam" id="PF00230">
    <property type="entry name" value="MIP"/>
    <property type="match status" value="1"/>
</dbReference>
<dbReference type="Gene3D" id="1.20.1080.10">
    <property type="entry name" value="Glycerol uptake facilitator protein"/>
    <property type="match status" value="1"/>
</dbReference>
<feature type="transmembrane region" description="Helical" evidence="6">
    <location>
        <begin position="41"/>
        <end position="60"/>
    </location>
</feature>
<evidence type="ECO:0000256" key="6">
    <source>
        <dbReference type="SAM" id="Phobius"/>
    </source>
</evidence>
<dbReference type="PANTHER" id="PTHR47720">
    <property type="entry name" value="AQUAPORIN SIP2-1-RELATED"/>
    <property type="match status" value="1"/>
</dbReference>
<evidence type="ECO:0000256" key="4">
    <source>
        <dbReference type="ARBA" id="ARBA00023136"/>
    </source>
</evidence>
<dbReference type="PANTHER" id="PTHR47720:SF5">
    <property type="entry name" value="MAJOR INTRINSIC PROTEIN"/>
    <property type="match status" value="1"/>
</dbReference>
<organism evidence="7 8">
    <name type="scientific">Tagetes erecta</name>
    <name type="common">African marigold</name>
    <dbReference type="NCBI Taxonomy" id="13708"/>
    <lineage>
        <taxon>Eukaryota</taxon>
        <taxon>Viridiplantae</taxon>
        <taxon>Streptophyta</taxon>
        <taxon>Embryophyta</taxon>
        <taxon>Tracheophyta</taxon>
        <taxon>Spermatophyta</taxon>
        <taxon>Magnoliopsida</taxon>
        <taxon>eudicotyledons</taxon>
        <taxon>Gunneridae</taxon>
        <taxon>Pentapetalae</taxon>
        <taxon>asterids</taxon>
        <taxon>campanulids</taxon>
        <taxon>Asterales</taxon>
        <taxon>Asteraceae</taxon>
        <taxon>Asteroideae</taxon>
        <taxon>Heliantheae alliance</taxon>
        <taxon>Tageteae</taxon>
        <taxon>Tagetes</taxon>
    </lineage>
</organism>
<feature type="transmembrane region" description="Helical" evidence="6">
    <location>
        <begin position="6"/>
        <end position="29"/>
    </location>
</feature>
<dbReference type="SUPFAM" id="SSF81338">
    <property type="entry name" value="Aquaporin-like"/>
    <property type="match status" value="1"/>
</dbReference>
<dbReference type="AlphaFoldDB" id="A0AAD8KDE6"/>
<dbReference type="PRINTS" id="PR00783">
    <property type="entry name" value="MINTRINSICP"/>
</dbReference>
<comment type="similarity">
    <text evidence="5">Belongs to the MIP/aquaporin (TC 1.A.8) family.</text>
</comment>
<dbReference type="InterPro" id="IPR044226">
    <property type="entry name" value="SIP2-1-like"/>
</dbReference>
<name>A0AAD8KDE6_TARER</name>
<keyword evidence="8" id="KW-1185">Reference proteome</keyword>
<evidence type="ECO:0000256" key="1">
    <source>
        <dbReference type="ARBA" id="ARBA00004141"/>
    </source>
</evidence>
<protein>
    <recommendedName>
        <fullName evidence="9">Aquaporin SIP2-1</fullName>
    </recommendedName>
</protein>
<comment type="caution">
    <text evidence="7">The sequence shown here is derived from an EMBL/GenBank/DDBJ whole genome shotgun (WGS) entry which is preliminary data.</text>
</comment>
<evidence type="ECO:0000256" key="5">
    <source>
        <dbReference type="RuleBase" id="RU000477"/>
    </source>
</evidence>
<evidence type="ECO:0000313" key="7">
    <source>
        <dbReference type="EMBL" id="KAK1420673.1"/>
    </source>
</evidence>
<gene>
    <name evidence="7" type="ORF">QVD17_22459</name>
</gene>
<dbReference type="GO" id="GO:0016020">
    <property type="term" value="C:membrane"/>
    <property type="evidence" value="ECO:0007669"/>
    <property type="project" value="UniProtKB-SubCell"/>
</dbReference>
<dbReference type="InterPro" id="IPR023271">
    <property type="entry name" value="Aquaporin-like"/>
</dbReference>
<keyword evidence="2 5" id="KW-0812">Transmembrane</keyword>
<dbReference type="EMBL" id="JAUHHV010000006">
    <property type="protein sequence ID" value="KAK1420673.1"/>
    <property type="molecule type" value="Genomic_DNA"/>
</dbReference>
<feature type="transmembrane region" description="Helical" evidence="6">
    <location>
        <begin position="202"/>
        <end position="222"/>
    </location>
</feature>
<evidence type="ECO:0000256" key="3">
    <source>
        <dbReference type="ARBA" id="ARBA00022989"/>
    </source>
</evidence>
<keyword evidence="3 6" id="KW-1133">Transmembrane helix</keyword>
<reference evidence="7" key="1">
    <citation type="journal article" date="2023" name="bioRxiv">
        <title>Improved chromosome-level genome assembly for marigold (Tagetes erecta).</title>
        <authorList>
            <person name="Jiang F."/>
            <person name="Yuan L."/>
            <person name="Wang S."/>
            <person name="Wang H."/>
            <person name="Xu D."/>
            <person name="Wang A."/>
            <person name="Fan W."/>
        </authorList>
    </citation>
    <scope>NUCLEOTIDE SEQUENCE</scope>
    <source>
        <strain evidence="7">WSJ</strain>
        <tissue evidence="7">Leaf</tissue>
    </source>
</reference>
<comment type="subcellular location">
    <subcellularLocation>
        <location evidence="1">Membrane</location>
        <topology evidence="1">Multi-pass membrane protein</topology>
    </subcellularLocation>
</comment>
<proteinExistence type="inferred from homology"/>
<keyword evidence="4 6" id="KW-0472">Membrane</keyword>
<evidence type="ECO:0000313" key="8">
    <source>
        <dbReference type="Proteomes" id="UP001229421"/>
    </source>
</evidence>
<keyword evidence="5" id="KW-0813">Transport</keyword>
<dbReference type="InterPro" id="IPR000425">
    <property type="entry name" value="MIP"/>
</dbReference>
<sequence length="234" mass="26106">MAGMGQLIITDTILSFMWVWAGIIVRIIVQNFQASSNNDEATELFRCCIIVVNMFLFTYLVKLTNGGAYNPVVVFTSAINAPDFVTILFNIARIPFQVFGSVIAVRLILDTFPGIWRGPELNIELHQGALTEGLLTFTQVLITLGLDRNIQGGFFRKTWINSILKLALHILGSDLTGGCMNPAAVVGWAYALGVHKTSEHIVVYWFAPIEASLLAVWTYKYLIRKPKPEKQKIN</sequence>
<accession>A0AAD8KDE6</accession>
<feature type="transmembrane region" description="Helical" evidence="6">
    <location>
        <begin position="166"/>
        <end position="190"/>
    </location>
</feature>
<evidence type="ECO:0008006" key="9">
    <source>
        <dbReference type="Google" id="ProtNLM"/>
    </source>
</evidence>